<comment type="catalytic activity">
    <reaction evidence="6">
        <text>ATP + H2O = ADP + phosphate + H(+)</text>
        <dbReference type="Rhea" id="RHEA:13065"/>
        <dbReference type="ChEBI" id="CHEBI:15377"/>
        <dbReference type="ChEBI" id="CHEBI:15378"/>
        <dbReference type="ChEBI" id="CHEBI:30616"/>
        <dbReference type="ChEBI" id="CHEBI:43474"/>
        <dbReference type="ChEBI" id="CHEBI:456216"/>
        <dbReference type="EC" id="3.6.4.13"/>
    </reaction>
</comment>
<protein>
    <recommendedName>
        <fullName evidence="6">ATP-dependent RNA helicase</fullName>
        <ecNumber evidence="6">3.6.4.13</ecNumber>
    </recommendedName>
</protein>
<evidence type="ECO:0000256" key="1">
    <source>
        <dbReference type="ARBA" id="ARBA00022741"/>
    </source>
</evidence>
<reference evidence="9 10" key="1">
    <citation type="submission" date="2024-09" db="EMBL/GenBank/DDBJ databases">
        <title>Genome sequencing and assembly of Phytophthora oleae, isolate VK10A, causative agent of rot of olive drupes.</title>
        <authorList>
            <person name="Conti Taguali S."/>
            <person name="Riolo M."/>
            <person name="La Spada F."/>
            <person name="Cacciola S.O."/>
            <person name="Dionisio G."/>
        </authorList>
    </citation>
    <scope>NUCLEOTIDE SEQUENCE [LARGE SCALE GENOMIC DNA]</scope>
    <source>
        <strain evidence="9 10">VK10A</strain>
    </source>
</reference>
<evidence type="ECO:0000256" key="6">
    <source>
        <dbReference type="RuleBase" id="RU365068"/>
    </source>
</evidence>
<dbReference type="GO" id="GO:0016787">
    <property type="term" value="F:hydrolase activity"/>
    <property type="evidence" value="ECO:0007669"/>
    <property type="project" value="UniProtKB-KW"/>
</dbReference>
<dbReference type="GO" id="GO:0005524">
    <property type="term" value="F:ATP binding"/>
    <property type="evidence" value="ECO:0007669"/>
    <property type="project" value="UniProtKB-UniRule"/>
</dbReference>
<keyword evidence="2 6" id="KW-0378">Hydrolase</keyword>
<dbReference type="GO" id="GO:0003723">
    <property type="term" value="F:RNA binding"/>
    <property type="evidence" value="ECO:0007669"/>
    <property type="project" value="UniProtKB-UniRule"/>
</dbReference>
<evidence type="ECO:0000259" key="8">
    <source>
        <dbReference type="PROSITE" id="PS51194"/>
    </source>
</evidence>
<dbReference type="SMART" id="SM00490">
    <property type="entry name" value="HELICc"/>
    <property type="match status" value="1"/>
</dbReference>
<comment type="similarity">
    <text evidence="6">Belongs to the DEAD box helicase family.</text>
</comment>
<feature type="domain" description="Helicase ATP-binding" evidence="7">
    <location>
        <begin position="61"/>
        <end position="259"/>
    </location>
</feature>
<evidence type="ECO:0000259" key="7">
    <source>
        <dbReference type="PROSITE" id="PS51192"/>
    </source>
</evidence>
<evidence type="ECO:0000256" key="3">
    <source>
        <dbReference type="ARBA" id="ARBA00022806"/>
    </source>
</evidence>
<dbReference type="InterPro" id="IPR011545">
    <property type="entry name" value="DEAD/DEAH_box_helicase_dom"/>
</dbReference>
<keyword evidence="5 6" id="KW-0694">RNA-binding</keyword>
<evidence type="ECO:0000313" key="9">
    <source>
        <dbReference type="EMBL" id="KAL3656551.1"/>
    </source>
</evidence>
<dbReference type="EMBL" id="JBIMZQ010000078">
    <property type="protein sequence ID" value="KAL3656551.1"/>
    <property type="molecule type" value="Genomic_DNA"/>
</dbReference>
<evidence type="ECO:0000256" key="5">
    <source>
        <dbReference type="ARBA" id="ARBA00022884"/>
    </source>
</evidence>
<dbReference type="InterPro" id="IPR014001">
    <property type="entry name" value="Helicase_ATP-bd"/>
</dbReference>
<proteinExistence type="inferred from homology"/>
<dbReference type="Pfam" id="PF00270">
    <property type="entry name" value="DEAD"/>
    <property type="match status" value="1"/>
</dbReference>
<dbReference type="PROSITE" id="PS51192">
    <property type="entry name" value="HELICASE_ATP_BIND_1"/>
    <property type="match status" value="1"/>
</dbReference>
<dbReference type="Proteomes" id="UP001632037">
    <property type="component" value="Unassembled WGS sequence"/>
</dbReference>
<dbReference type="GO" id="GO:0003724">
    <property type="term" value="F:RNA helicase activity"/>
    <property type="evidence" value="ECO:0007669"/>
    <property type="project" value="UniProtKB-EC"/>
</dbReference>
<name>A0ABD3EQR9_9STRA</name>
<dbReference type="PANTHER" id="PTHR24031">
    <property type="entry name" value="RNA HELICASE"/>
    <property type="match status" value="1"/>
</dbReference>
<keyword evidence="1 6" id="KW-0547">Nucleotide-binding</keyword>
<comment type="domain">
    <text evidence="6">The Q motif is unique to and characteristic of the DEAD box family of RNA helicases and controls ATP binding and hydrolysis.</text>
</comment>
<organism evidence="9 10">
    <name type="scientific">Phytophthora oleae</name>
    <dbReference type="NCBI Taxonomy" id="2107226"/>
    <lineage>
        <taxon>Eukaryota</taxon>
        <taxon>Sar</taxon>
        <taxon>Stramenopiles</taxon>
        <taxon>Oomycota</taxon>
        <taxon>Peronosporomycetes</taxon>
        <taxon>Peronosporales</taxon>
        <taxon>Peronosporaceae</taxon>
        <taxon>Phytophthora</taxon>
    </lineage>
</organism>
<dbReference type="InterPro" id="IPR027417">
    <property type="entry name" value="P-loop_NTPase"/>
</dbReference>
<sequence length="464" mass="50834">MLALHHLRGARAARAGSVLSIQKPQQLTARFFQSLGLGRALADRLTQLGLTTPTAAQRKAIPSILAGEDVVVAAETGGGKTLAFLLPVLEQLRRNSLPPGEMRLPAALVLTTSQELVRQLAAVLHQVDPELARLAVSLSSSRQTLGGRACPLVFATPGALLRVTKPKDFAFTQTVVVDEADMLLSGGFEKETKQILATIRNQPLLRSELNRSSEEIKDREFGEEDFADNRTTQTIFSAATIPDYGKRSVRHYIDYKFPSAAFAITEGFHRTLPKLTLCAHNLQEFMAIGDFMDEQHARCELLHQILTSGTSGGKTLVFTNSIASADALFVFLQKDKGVTNCALFHKEVDRPQRQKLLKRLDSEDDGDQNLVVICTDIAARGLDTTKVGHVVQFEFASDVVSYLHRIGRTGRAGTAGVVTSIESSENSLVLEKIREAGSSTLQNAFSRKRSLRKKFKKALRPGDY</sequence>
<evidence type="ECO:0000256" key="4">
    <source>
        <dbReference type="ARBA" id="ARBA00022840"/>
    </source>
</evidence>
<dbReference type="AlphaFoldDB" id="A0ABD3EQR9"/>
<dbReference type="PROSITE" id="PS51194">
    <property type="entry name" value="HELICASE_CTER"/>
    <property type="match status" value="1"/>
</dbReference>
<evidence type="ECO:0000256" key="2">
    <source>
        <dbReference type="ARBA" id="ARBA00022801"/>
    </source>
</evidence>
<dbReference type="SMART" id="SM00487">
    <property type="entry name" value="DEXDc"/>
    <property type="match status" value="1"/>
</dbReference>
<dbReference type="Pfam" id="PF00271">
    <property type="entry name" value="Helicase_C"/>
    <property type="match status" value="1"/>
</dbReference>
<keyword evidence="3 6" id="KW-0347">Helicase</keyword>
<dbReference type="Gene3D" id="3.40.50.300">
    <property type="entry name" value="P-loop containing nucleotide triphosphate hydrolases"/>
    <property type="match status" value="2"/>
</dbReference>
<gene>
    <name evidence="9" type="ORF">V7S43_018551</name>
</gene>
<keyword evidence="10" id="KW-1185">Reference proteome</keyword>
<comment type="function">
    <text evidence="6">RNA helicase.</text>
</comment>
<dbReference type="InterPro" id="IPR044742">
    <property type="entry name" value="DEAD/DEAH_RhlB"/>
</dbReference>
<dbReference type="InterPro" id="IPR001650">
    <property type="entry name" value="Helicase_C-like"/>
</dbReference>
<feature type="domain" description="Helicase C-terminal" evidence="8">
    <location>
        <begin position="301"/>
        <end position="452"/>
    </location>
</feature>
<dbReference type="CDD" id="cd00268">
    <property type="entry name" value="DEADc"/>
    <property type="match status" value="1"/>
</dbReference>
<comment type="caution">
    <text evidence="9">The sequence shown here is derived from an EMBL/GenBank/DDBJ whole genome shotgun (WGS) entry which is preliminary data.</text>
</comment>
<dbReference type="EC" id="3.6.4.13" evidence="6"/>
<dbReference type="SUPFAM" id="SSF52540">
    <property type="entry name" value="P-loop containing nucleoside triphosphate hydrolases"/>
    <property type="match status" value="1"/>
</dbReference>
<accession>A0ABD3EQR9</accession>
<keyword evidence="4 6" id="KW-0067">ATP-binding</keyword>
<evidence type="ECO:0000313" key="10">
    <source>
        <dbReference type="Proteomes" id="UP001632037"/>
    </source>
</evidence>
<dbReference type="CDD" id="cd18787">
    <property type="entry name" value="SF2_C_DEAD"/>
    <property type="match status" value="1"/>
</dbReference>